<name>A0A9P4HWM3_9PEZI</name>
<dbReference type="AlphaFoldDB" id="A0A9P4HWM3"/>
<evidence type="ECO:0000313" key="2">
    <source>
        <dbReference type="Proteomes" id="UP000799776"/>
    </source>
</evidence>
<protein>
    <submittedName>
        <fullName evidence="1">S-adenosyl-L-methionine-dependent methyltransferase</fullName>
    </submittedName>
</protein>
<sequence>MADQVHVDDHVEVDIENDSAVGDDAASFATSLSSDVEKYRQENGRRFHAYREGAYNFPNDEREQDRLDMVHQMQILAKEGKLFLAPLEKDPKRILDLGTGTGIWAIEAADAYPKAEVIGNDLSPIQPRWVPPNVFFEVDDVESEWPSREPFDLVHVRYLAGSIADWPKLMRNCYNATKPGGWAEFADYEFRYYSEDGSEGPDNQMVRLAELLNEGCDQVGRTVSPGTHLKGWMEEAGFKNVEGRLCKLPMGAWAKDERMKQIGAYNYVQTWEGLEAFVLAVYTRVLGWTAEEVQVFLARARQDLKRKEVHLILNFWVAYGQRPVEDA</sequence>
<dbReference type="GO" id="GO:0032259">
    <property type="term" value="P:methylation"/>
    <property type="evidence" value="ECO:0007669"/>
    <property type="project" value="UniProtKB-KW"/>
</dbReference>
<dbReference type="GO" id="GO:0008168">
    <property type="term" value="F:methyltransferase activity"/>
    <property type="evidence" value="ECO:0007669"/>
    <property type="project" value="UniProtKB-KW"/>
</dbReference>
<keyword evidence="2" id="KW-1185">Reference proteome</keyword>
<dbReference type="Gene3D" id="3.40.50.150">
    <property type="entry name" value="Vaccinia Virus protein VP39"/>
    <property type="match status" value="1"/>
</dbReference>
<dbReference type="SUPFAM" id="SSF53335">
    <property type="entry name" value="S-adenosyl-L-methionine-dependent methyltransferases"/>
    <property type="match status" value="1"/>
</dbReference>
<dbReference type="OrthoDB" id="2013972at2759"/>
<gene>
    <name evidence="1" type="ORF">K490DRAFT_61880</name>
</gene>
<accession>A0A9P4HWM3</accession>
<dbReference type="EMBL" id="ML978712">
    <property type="protein sequence ID" value="KAF2090560.1"/>
    <property type="molecule type" value="Genomic_DNA"/>
</dbReference>
<keyword evidence="1" id="KW-0489">Methyltransferase</keyword>
<dbReference type="CDD" id="cd02440">
    <property type="entry name" value="AdoMet_MTases"/>
    <property type="match status" value="1"/>
</dbReference>
<dbReference type="PANTHER" id="PTHR43591">
    <property type="entry name" value="METHYLTRANSFERASE"/>
    <property type="match status" value="1"/>
</dbReference>
<reference evidence="1" key="1">
    <citation type="journal article" date="2020" name="Stud. Mycol.">
        <title>101 Dothideomycetes genomes: a test case for predicting lifestyles and emergence of pathogens.</title>
        <authorList>
            <person name="Haridas S."/>
            <person name="Albert R."/>
            <person name="Binder M."/>
            <person name="Bloem J."/>
            <person name="Labutti K."/>
            <person name="Salamov A."/>
            <person name="Andreopoulos B."/>
            <person name="Baker S."/>
            <person name="Barry K."/>
            <person name="Bills G."/>
            <person name="Bluhm B."/>
            <person name="Cannon C."/>
            <person name="Castanera R."/>
            <person name="Culley D."/>
            <person name="Daum C."/>
            <person name="Ezra D."/>
            <person name="Gonzalez J."/>
            <person name="Henrissat B."/>
            <person name="Kuo A."/>
            <person name="Liang C."/>
            <person name="Lipzen A."/>
            <person name="Lutzoni F."/>
            <person name="Magnuson J."/>
            <person name="Mondo S."/>
            <person name="Nolan M."/>
            <person name="Ohm R."/>
            <person name="Pangilinan J."/>
            <person name="Park H.-J."/>
            <person name="Ramirez L."/>
            <person name="Alfaro M."/>
            <person name="Sun H."/>
            <person name="Tritt A."/>
            <person name="Yoshinaga Y."/>
            <person name="Zwiers L.-H."/>
            <person name="Turgeon B."/>
            <person name="Goodwin S."/>
            <person name="Spatafora J."/>
            <person name="Crous P."/>
            <person name="Grigoriev I."/>
        </authorList>
    </citation>
    <scope>NUCLEOTIDE SEQUENCE</scope>
    <source>
        <strain evidence="1">CBS 121410</strain>
    </source>
</reference>
<evidence type="ECO:0000313" key="1">
    <source>
        <dbReference type="EMBL" id="KAF2090560.1"/>
    </source>
</evidence>
<dbReference type="Proteomes" id="UP000799776">
    <property type="component" value="Unassembled WGS sequence"/>
</dbReference>
<dbReference type="PANTHER" id="PTHR43591:SF10">
    <property type="entry name" value="ABC TRANSMEMBRANE TYPE-1 DOMAIN-CONTAINING PROTEIN-RELATED"/>
    <property type="match status" value="1"/>
</dbReference>
<dbReference type="InterPro" id="IPR029063">
    <property type="entry name" value="SAM-dependent_MTases_sf"/>
</dbReference>
<dbReference type="Pfam" id="PF13489">
    <property type="entry name" value="Methyltransf_23"/>
    <property type="match status" value="1"/>
</dbReference>
<proteinExistence type="predicted"/>
<comment type="caution">
    <text evidence="1">The sequence shown here is derived from an EMBL/GenBank/DDBJ whole genome shotgun (WGS) entry which is preliminary data.</text>
</comment>
<keyword evidence="1" id="KW-0808">Transferase</keyword>
<organism evidence="1 2">
    <name type="scientific">Saccharata proteae CBS 121410</name>
    <dbReference type="NCBI Taxonomy" id="1314787"/>
    <lineage>
        <taxon>Eukaryota</taxon>
        <taxon>Fungi</taxon>
        <taxon>Dikarya</taxon>
        <taxon>Ascomycota</taxon>
        <taxon>Pezizomycotina</taxon>
        <taxon>Dothideomycetes</taxon>
        <taxon>Dothideomycetes incertae sedis</taxon>
        <taxon>Botryosphaeriales</taxon>
        <taxon>Saccharataceae</taxon>
        <taxon>Saccharata</taxon>
    </lineage>
</organism>